<dbReference type="PIRSF" id="PIRSF001500">
    <property type="entry name" value="Chor_mut_pdt_Ppr"/>
    <property type="match status" value="1"/>
</dbReference>
<feature type="domain" description="ACT" evidence="22">
    <location>
        <begin position="287"/>
        <end position="364"/>
    </location>
</feature>
<comment type="pathway">
    <text evidence="4">Amino-acid biosynthesis; L-phenylalanine biosynthesis; phenylpyruvate from prephenate: step 1/1.</text>
</comment>
<dbReference type="GO" id="GO:0046417">
    <property type="term" value="P:chorismate metabolic process"/>
    <property type="evidence" value="ECO:0007669"/>
    <property type="project" value="InterPro"/>
</dbReference>
<evidence type="ECO:0000256" key="5">
    <source>
        <dbReference type="ARBA" id="ARBA00004817"/>
    </source>
</evidence>
<dbReference type="SUPFAM" id="SSF53850">
    <property type="entry name" value="Periplasmic binding protein-like II"/>
    <property type="match status" value="1"/>
</dbReference>
<evidence type="ECO:0000256" key="6">
    <source>
        <dbReference type="ARBA" id="ARBA00013147"/>
    </source>
</evidence>
<feature type="domain" description="Prephenate dehydratase" evidence="21">
    <location>
        <begin position="98"/>
        <end position="275"/>
    </location>
</feature>
<dbReference type="InterPro" id="IPR002912">
    <property type="entry name" value="ACT_dom"/>
</dbReference>
<dbReference type="InterPro" id="IPR045865">
    <property type="entry name" value="ACT-like_dom_sf"/>
</dbReference>
<evidence type="ECO:0000256" key="2">
    <source>
        <dbReference type="ARBA" id="ARBA00002364"/>
    </source>
</evidence>
<comment type="catalytic activity">
    <reaction evidence="18">
        <text>prephenate + H(+) = 3-phenylpyruvate + CO2 + H2O</text>
        <dbReference type="Rhea" id="RHEA:21648"/>
        <dbReference type="ChEBI" id="CHEBI:15377"/>
        <dbReference type="ChEBI" id="CHEBI:15378"/>
        <dbReference type="ChEBI" id="CHEBI:16526"/>
        <dbReference type="ChEBI" id="CHEBI:18005"/>
        <dbReference type="ChEBI" id="CHEBI:29934"/>
        <dbReference type="EC" id="4.2.1.51"/>
    </reaction>
</comment>
<dbReference type="Proteomes" id="UP000460287">
    <property type="component" value="Unassembled WGS sequence"/>
</dbReference>
<dbReference type="EC" id="4.2.1.51" evidence="6"/>
<dbReference type="PANTHER" id="PTHR21022">
    <property type="entry name" value="PREPHENATE DEHYDRATASE P PROTEIN"/>
    <property type="match status" value="1"/>
</dbReference>
<evidence type="ECO:0000256" key="9">
    <source>
        <dbReference type="ARBA" id="ARBA00022490"/>
    </source>
</evidence>
<keyword evidence="11" id="KW-0057">Aromatic amino acid biosynthesis</keyword>
<dbReference type="Pfam" id="PF01817">
    <property type="entry name" value="CM_2"/>
    <property type="match status" value="1"/>
</dbReference>
<keyword evidence="24" id="KW-1185">Reference proteome</keyword>
<evidence type="ECO:0000256" key="17">
    <source>
        <dbReference type="ARBA" id="ARBA00031520"/>
    </source>
</evidence>
<evidence type="ECO:0000259" key="21">
    <source>
        <dbReference type="PROSITE" id="PS51171"/>
    </source>
</evidence>
<evidence type="ECO:0000256" key="4">
    <source>
        <dbReference type="ARBA" id="ARBA00004741"/>
    </source>
</evidence>
<evidence type="ECO:0000256" key="13">
    <source>
        <dbReference type="ARBA" id="ARBA00023235"/>
    </source>
</evidence>
<dbReference type="PROSITE" id="PS51671">
    <property type="entry name" value="ACT"/>
    <property type="match status" value="1"/>
</dbReference>
<dbReference type="NCBIfam" id="NF008865">
    <property type="entry name" value="PRK11898.1"/>
    <property type="match status" value="1"/>
</dbReference>
<evidence type="ECO:0000256" key="3">
    <source>
        <dbReference type="ARBA" id="ARBA00004496"/>
    </source>
</evidence>
<reference evidence="23 24" key="1">
    <citation type="submission" date="2019-08" db="EMBL/GenBank/DDBJ databases">
        <title>In-depth cultivation of the pig gut microbiome towards novel bacterial diversity and tailored functional studies.</title>
        <authorList>
            <person name="Wylensek D."/>
            <person name="Hitch T.C.A."/>
            <person name="Clavel T."/>
        </authorList>
    </citation>
    <scope>NUCLEOTIDE SEQUENCE [LARGE SCALE GENOMIC DNA]</scope>
    <source>
        <strain evidence="23 24">WCA-383-APC-5B</strain>
    </source>
</reference>
<evidence type="ECO:0000256" key="1">
    <source>
        <dbReference type="ARBA" id="ARBA00000824"/>
    </source>
</evidence>
<dbReference type="GO" id="GO:0009094">
    <property type="term" value="P:L-phenylalanine biosynthetic process"/>
    <property type="evidence" value="ECO:0007669"/>
    <property type="project" value="UniProtKB-UniPathway"/>
</dbReference>
<dbReference type="InterPro" id="IPR001086">
    <property type="entry name" value="Preph_deHydtase"/>
</dbReference>
<dbReference type="Gene3D" id="1.20.59.10">
    <property type="entry name" value="Chorismate mutase"/>
    <property type="match status" value="1"/>
</dbReference>
<dbReference type="PROSITE" id="PS51168">
    <property type="entry name" value="CHORISMATE_MUT_2"/>
    <property type="match status" value="1"/>
</dbReference>
<dbReference type="PROSITE" id="PS00857">
    <property type="entry name" value="PREPHENATE_DEHYDR_1"/>
    <property type="match status" value="1"/>
</dbReference>
<dbReference type="RefSeq" id="WP_154530449.1">
    <property type="nucleotide sequence ID" value="NZ_JAQXTV010000026.1"/>
</dbReference>
<protein>
    <recommendedName>
        <fullName evidence="7">Bifunctional chorismate mutase/prephenate dehydratase</fullName>
        <ecNumber evidence="6">4.2.1.51</ecNumber>
    </recommendedName>
    <alternativeName>
        <fullName evidence="17">Chorismate mutase-prephenate dehydratase</fullName>
    </alternativeName>
    <alternativeName>
        <fullName evidence="8">Prephenate dehydratase</fullName>
    </alternativeName>
    <alternativeName>
        <fullName evidence="16">p-protein</fullName>
    </alternativeName>
</protein>
<keyword evidence="10" id="KW-0028">Amino-acid biosynthesis</keyword>
<dbReference type="InterPro" id="IPR018528">
    <property type="entry name" value="Preph_deHydtase_CS"/>
</dbReference>
<dbReference type="GO" id="GO:0004664">
    <property type="term" value="F:prephenate dehydratase activity"/>
    <property type="evidence" value="ECO:0007669"/>
    <property type="project" value="UniProtKB-EC"/>
</dbReference>
<dbReference type="SUPFAM" id="SSF48600">
    <property type="entry name" value="Chorismate mutase II"/>
    <property type="match status" value="1"/>
</dbReference>
<dbReference type="PROSITE" id="PS51171">
    <property type="entry name" value="PREPHENATE_DEHYDR_3"/>
    <property type="match status" value="1"/>
</dbReference>
<keyword evidence="13" id="KW-0413">Isomerase</keyword>
<organism evidence="23 24">
    <name type="scientific">Inconstantimicrobium porci</name>
    <dbReference type="NCBI Taxonomy" id="2652291"/>
    <lineage>
        <taxon>Bacteria</taxon>
        <taxon>Bacillati</taxon>
        <taxon>Bacillota</taxon>
        <taxon>Clostridia</taxon>
        <taxon>Eubacteriales</taxon>
        <taxon>Clostridiaceae</taxon>
        <taxon>Inconstantimicrobium</taxon>
    </lineage>
</organism>
<dbReference type="Gene3D" id="3.30.70.260">
    <property type="match status" value="1"/>
</dbReference>
<dbReference type="SMART" id="SM00830">
    <property type="entry name" value="CM_2"/>
    <property type="match status" value="1"/>
</dbReference>
<dbReference type="GO" id="GO:0005737">
    <property type="term" value="C:cytoplasm"/>
    <property type="evidence" value="ECO:0007669"/>
    <property type="project" value="UniProtKB-SubCell"/>
</dbReference>
<comment type="caution">
    <text evidence="23">The sequence shown here is derived from an EMBL/GenBank/DDBJ whole genome shotgun (WGS) entry which is preliminary data.</text>
</comment>
<dbReference type="CDD" id="cd13631">
    <property type="entry name" value="PBP2_Ct-PDT_like"/>
    <property type="match status" value="1"/>
</dbReference>
<feature type="domain" description="Chorismate mutase" evidence="20">
    <location>
        <begin position="1"/>
        <end position="86"/>
    </location>
</feature>
<evidence type="ECO:0000259" key="20">
    <source>
        <dbReference type="PROSITE" id="PS51168"/>
    </source>
</evidence>
<comment type="function">
    <text evidence="2">Catalyzes the Claisen rearrangement of chorismate to prephenate and the decarboxylation/dehydration of prephenate to phenylpyruvate.</text>
</comment>
<dbReference type="EMBL" id="VULX01000003">
    <property type="protein sequence ID" value="MSR90562.1"/>
    <property type="molecule type" value="Genomic_DNA"/>
</dbReference>
<dbReference type="CDD" id="cd04905">
    <property type="entry name" value="ACT_CM-PDT"/>
    <property type="match status" value="1"/>
</dbReference>
<evidence type="ECO:0000256" key="19">
    <source>
        <dbReference type="PIRSR" id="PIRSR001500-2"/>
    </source>
</evidence>
<keyword evidence="9" id="KW-0963">Cytoplasm</keyword>
<proteinExistence type="predicted"/>
<feature type="site" description="Essential for prephenate dehydratase activity" evidence="19">
    <location>
        <position position="268"/>
    </location>
</feature>
<evidence type="ECO:0000256" key="10">
    <source>
        <dbReference type="ARBA" id="ARBA00022605"/>
    </source>
</evidence>
<dbReference type="Gene3D" id="3.40.190.10">
    <property type="entry name" value="Periplasmic binding protein-like II"/>
    <property type="match status" value="2"/>
</dbReference>
<evidence type="ECO:0000259" key="22">
    <source>
        <dbReference type="PROSITE" id="PS51671"/>
    </source>
</evidence>
<comment type="pathway">
    <text evidence="5">Metabolic intermediate biosynthesis; prephenate biosynthesis; prephenate from chorismate: step 1/1.</text>
</comment>
<dbReference type="Pfam" id="PF00800">
    <property type="entry name" value="PDT"/>
    <property type="match status" value="1"/>
</dbReference>
<evidence type="ECO:0000256" key="15">
    <source>
        <dbReference type="ARBA" id="ARBA00023268"/>
    </source>
</evidence>
<evidence type="ECO:0000256" key="12">
    <source>
        <dbReference type="ARBA" id="ARBA00023222"/>
    </source>
</evidence>
<comment type="catalytic activity">
    <reaction evidence="1">
        <text>chorismate = prephenate</text>
        <dbReference type="Rhea" id="RHEA:13897"/>
        <dbReference type="ChEBI" id="CHEBI:29748"/>
        <dbReference type="ChEBI" id="CHEBI:29934"/>
        <dbReference type="EC" id="5.4.99.5"/>
    </reaction>
</comment>
<dbReference type="InterPro" id="IPR002701">
    <property type="entry name" value="CM_II_prokaryot"/>
</dbReference>
<dbReference type="UniPathway" id="UPA00120">
    <property type="reaction ID" value="UER00203"/>
</dbReference>
<evidence type="ECO:0000256" key="16">
    <source>
        <dbReference type="ARBA" id="ARBA00031175"/>
    </source>
</evidence>
<dbReference type="GO" id="GO:0004106">
    <property type="term" value="F:chorismate mutase activity"/>
    <property type="evidence" value="ECO:0007669"/>
    <property type="project" value="UniProtKB-EC"/>
</dbReference>
<sequence length="370" mass="42818">MGLDEYRKKIDDIDKQIMKLFVDRMETVTKVGLYKKQHNIEILNTCRENQVIEKNVKLLDDSLKEEGKEFLEAMMAVSRKYQAKIINKQNTSTYDYVKIGYPGVRGSFCHQALLEYFKTEKNAKNYNDFEDVFVSLKNGEIEYAVLPIENSSTGAINSVYDLLRKYGFYIVGEQCISIDQNLIGIDGTEITDIEEVYSHTQGFEQSTMFLQNHKTWKLIPYHNTATSAKHVKELNDKHKAAIASREAAKIYGLKVIKEGINDNRNNTTRFIIVGKKLQNDDIYNKISVVFSLKHESGSLYSVLKYFAENKINLLKIESRPREETNWEYFFYIDFEGNLNNEAIDKAINELKTSSSYFRLLGCYKASCEVK</sequence>
<gene>
    <name evidence="23" type="primary">pheA</name>
    <name evidence="23" type="ORF">FYJ33_03820</name>
</gene>
<dbReference type="Pfam" id="PF01842">
    <property type="entry name" value="ACT"/>
    <property type="match status" value="1"/>
</dbReference>
<evidence type="ECO:0000256" key="7">
    <source>
        <dbReference type="ARBA" id="ARBA00014401"/>
    </source>
</evidence>
<evidence type="ECO:0000313" key="23">
    <source>
        <dbReference type="EMBL" id="MSR90562.1"/>
    </source>
</evidence>
<keyword evidence="15" id="KW-0511">Multifunctional enzyme</keyword>
<evidence type="ECO:0000256" key="8">
    <source>
        <dbReference type="ARBA" id="ARBA00021872"/>
    </source>
</evidence>
<accession>A0A7X2MWW1</accession>
<dbReference type="UniPathway" id="UPA00121">
    <property type="reaction ID" value="UER00345"/>
</dbReference>
<keyword evidence="12" id="KW-0584">Phenylalanine biosynthesis</keyword>
<name>A0A7X2MWW1_9CLOT</name>
<dbReference type="SUPFAM" id="SSF55021">
    <property type="entry name" value="ACT-like"/>
    <property type="match status" value="1"/>
</dbReference>
<dbReference type="AlphaFoldDB" id="A0A7X2MWW1"/>
<dbReference type="InterPro" id="IPR008242">
    <property type="entry name" value="Chor_mutase/pphenate_deHydtase"/>
</dbReference>
<comment type="subcellular location">
    <subcellularLocation>
        <location evidence="3">Cytoplasm</location>
    </subcellularLocation>
</comment>
<dbReference type="InterPro" id="IPR036263">
    <property type="entry name" value="Chorismate_II_sf"/>
</dbReference>
<dbReference type="InterPro" id="IPR036979">
    <property type="entry name" value="CM_dom_sf"/>
</dbReference>
<keyword evidence="14 23" id="KW-0456">Lyase</keyword>
<evidence type="ECO:0000256" key="18">
    <source>
        <dbReference type="ARBA" id="ARBA00047848"/>
    </source>
</evidence>
<evidence type="ECO:0000256" key="11">
    <source>
        <dbReference type="ARBA" id="ARBA00023141"/>
    </source>
</evidence>
<evidence type="ECO:0000313" key="24">
    <source>
        <dbReference type="Proteomes" id="UP000460287"/>
    </source>
</evidence>
<evidence type="ECO:0000256" key="14">
    <source>
        <dbReference type="ARBA" id="ARBA00023239"/>
    </source>
</evidence>
<dbReference type="PANTHER" id="PTHR21022:SF19">
    <property type="entry name" value="PREPHENATE DEHYDRATASE-RELATED"/>
    <property type="match status" value="1"/>
</dbReference>